<gene>
    <name evidence="6" type="primary">sorC1</name>
    <name evidence="6" type="ORF">CLPA_c08100</name>
    <name evidence="7" type="ORF">CP6013_02341</name>
</gene>
<dbReference type="InterPro" id="IPR013324">
    <property type="entry name" value="RNA_pol_sigma_r3/r4-like"/>
</dbReference>
<accession>A0A0H3J7E7</accession>
<evidence type="ECO:0000256" key="1">
    <source>
        <dbReference type="ARBA" id="ARBA00010466"/>
    </source>
</evidence>
<evidence type="ECO:0000256" key="4">
    <source>
        <dbReference type="ARBA" id="ARBA00023163"/>
    </source>
</evidence>
<dbReference type="Proteomes" id="UP000028042">
    <property type="component" value="Unassembled WGS sequence"/>
</dbReference>
<dbReference type="EMBL" id="CP009268">
    <property type="protein sequence ID" value="AJA50898.1"/>
    <property type="molecule type" value="Genomic_DNA"/>
</dbReference>
<reference evidence="7" key="2">
    <citation type="submission" date="2015-10" db="EMBL/GenBank/DDBJ databases">
        <title>Improved Draft Genome Sequence of Clostridium pasteurianum Strain ATCC 6013 (DSM 525) Using a Hybrid Next-Generation Sequencing Approach.</title>
        <authorList>
            <person name="Pyne M.E."/>
            <person name="Utturkar S.M."/>
            <person name="Brown S.D."/>
            <person name="Moo-Young M."/>
            <person name="Chung D.A."/>
            <person name="Chou P.C."/>
        </authorList>
    </citation>
    <scope>NUCLEOTIDE SEQUENCE</scope>
    <source>
        <strain evidence="7">ATCC 6013</strain>
    </source>
</reference>
<dbReference type="SUPFAM" id="SSF100950">
    <property type="entry name" value="NagB/RpiA/CoA transferase-like"/>
    <property type="match status" value="1"/>
</dbReference>
<keyword evidence="9" id="KW-1185">Reference proteome</keyword>
<name>A0A0H3J7E7_CLOPA</name>
<sequence length="324" mass="37403">MKDDKKKLLSKTAYLYYIENKTQNEIAEELNIYRTTISRMLKQARDEGIVDITINNFDTDLFLLERHLKKKYKLKDIIIVTNHVDQDEKEKDNLLAKESAAYVRRIIKKNDVVGLAWGSSLANMAAKIENFRMTNSIFVPLVGGPSHINSKYHVNTIAYDMARCFGGKSIFVNATVVQESEELRDGIINSRYFDEIKAYWEKIDIALVGIGGHLSEQTSKWRDLLTEEDREDLKLREAVGDCCCQFFDEEGKILKGNLYNRTVSIPLERLQKVPYAIGIARGEKKVRSILAMLKRKYINVLVTDEETIVKMLKISKDPYYKDIK</sequence>
<keyword evidence="2" id="KW-0805">Transcription regulation</keyword>
<protein>
    <submittedName>
        <fullName evidence="6">Sorbitol operon regulator</fullName>
    </submittedName>
    <submittedName>
        <fullName evidence="7">Transcriptional regulator, DeoR family</fullName>
    </submittedName>
</protein>
<dbReference type="AlphaFoldDB" id="A0A0H3J7E7"/>
<dbReference type="eggNOG" id="COG2390">
    <property type="taxonomic scope" value="Bacteria"/>
</dbReference>
<comment type="similarity">
    <text evidence="1">Belongs to the SorC transcriptional regulatory family.</text>
</comment>
<organism evidence="6 9">
    <name type="scientific">Clostridium pasteurianum DSM 525 = ATCC 6013</name>
    <dbReference type="NCBI Taxonomy" id="1262449"/>
    <lineage>
        <taxon>Bacteria</taxon>
        <taxon>Bacillati</taxon>
        <taxon>Bacillota</taxon>
        <taxon>Clostridia</taxon>
        <taxon>Eubacteriales</taxon>
        <taxon>Clostridiaceae</taxon>
        <taxon>Clostridium</taxon>
    </lineage>
</organism>
<reference evidence="7 8" key="3">
    <citation type="journal article" name="Genome Announc.">
        <title>Improved Draft Genome Sequence of Clostridium pasteurianum Strain ATCC 6013 (DSM 525) Using a Hybrid Next-Generation Sequencing Approach.</title>
        <authorList>
            <person name="Pyne M.E."/>
            <person name="Utturkar S."/>
            <person name="Brown S.D."/>
            <person name="Moo-Young M."/>
            <person name="Chung D.A."/>
            <person name="Chou C.P."/>
        </authorList>
    </citation>
    <scope>NUCLEOTIDE SEQUENCE [LARGE SCALE GENOMIC DNA]</scope>
    <source>
        <strain evidence="7 8">ATCC 6013</strain>
    </source>
</reference>
<reference evidence="6 9" key="1">
    <citation type="journal article" date="2015" name="Genome Announc.">
        <title>Complete Genome Sequence of the Nitrogen-Fixing and Solvent-Producing Clostridium pasteurianum DSM 525.</title>
        <authorList>
            <person name="Poehlein A."/>
            <person name="Grosse-Honebrink A."/>
            <person name="Zhang Y."/>
            <person name="Minton N.P."/>
            <person name="Daniel R."/>
        </authorList>
    </citation>
    <scope>NUCLEOTIDE SEQUENCE [LARGE SCALE GENOMIC DNA]</scope>
    <source>
        <strain evidence="6">DSM 525</strain>
        <strain evidence="9">DSM 525 / ATCC 6013</strain>
    </source>
</reference>
<dbReference type="EMBL" id="JPGY02000001">
    <property type="protein sequence ID" value="KRU13093.1"/>
    <property type="molecule type" value="Genomic_DNA"/>
</dbReference>
<dbReference type="KEGG" id="cpae:CPAST_c08100"/>
<evidence type="ECO:0000313" key="8">
    <source>
        <dbReference type="Proteomes" id="UP000028042"/>
    </source>
</evidence>
<dbReference type="InterPro" id="IPR007324">
    <property type="entry name" value="Sugar-bd_dom_put"/>
</dbReference>
<dbReference type="Gene3D" id="3.40.50.1360">
    <property type="match status" value="1"/>
</dbReference>
<dbReference type="InterPro" id="IPR037171">
    <property type="entry name" value="NagB/RpiA_transferase-like"/>
</dbReference>
<evidence type="ECO:0000256" key="3">
    <source>
        <dbReference type="ARBA" id="ARBA00023125"/>
    </source>
</evidence>
<dbReference type="SUPFAM" id="SSF88659">
    <property type="entry name" value="Sigma3 and sigma4 domains of RNA polymerase sigma factors"/>
    <property type="match status" value="1"/>
</dbReference>
<proteinExistence type="inferred from homology"/>
<keyword evidence="4" id="KW-0804">Transcription</keyword>
<evidence type="ECO:0000259" key="5">
    <source>
        <dbReference type="Pfam" id="PF04198"/>
    </source>
</evidence>
<evidence type="ECO:0000313" key="6">
    <source>
        <dbReference type="EMBL" id="AJA50898.1"/>
    </source>
</evidence>
<dbReference type="InterPro" id="IPR051054">
    <property type="entry name" value="SorC_transcr_regulators"/>
</dbReference>
<dbReference type="Gene3D" id="1.10.10.60">
    <property type="entry name" value="Homeodomain-like"/>
    <property type="match status" value="1"/>
</dbReference>
<keyword evidence="3" id="KW-0238">DNA-binding</keyword>
<dbReference type="Proteomes" id="UP000030905">
    <property type="component" value="Chromosome"/>
</dbReference>
<feature type="domain" description="Sugar-binding" evidence="5">
    <location>
        <begin position="60"/>
        <end position="313"/>
    </location>
</feature>
<dbReference type="RefSeq" id="WP_003446949.1">
    <property type="nucleotide sequence ID" value="NZ_ANZB01000013.1"/>
</dbReference>
<dbReference type="PANTHER" id="PTHR34294:SF1">
    <property type="entry name" value="TRANSCRIPTIONAL REGULATOR LSRR"/>
    <property type="match status" value="1"/>
</dbReference>
<dbReference type="Pfam" id="PF04198">
    <property type="entry name" value="Sugar-bind"/>
    <property type="match status" value="1"/>
</dbReference>
<dbReference type="GO" id="GO:0030246">
    <property type="term" value="F:carbohydrate binding"/>
    <property type="evidence" value="ECO:0007669"/>
    <property type="project" value="InterPro"/>
</dbReference>
<dbReference type="PATRIC" id="fig|1262449.3.peg.3232"/>
<dbReference type="GeneID" id="93073022"/>
<evidence type="ECO:0000313" key="7">
    <source>
        <dbReference type="EMBL" id="KRU13093.1"/>
    </source>
</evidence>
<dbReference type="KEGG" id="cpat:CLPA_c08100"/>
<dbReference type="PANTHER" id="PTHR34294">
    <property type="entry name" value="TRANSCRIPTIONAL REGULATOR-RELATED"/>
    <property type="match status" value="1"/>
</dbReference>
<evidence type="ECO:0000313" key="9">
    <source>
        <dbReference type="Proteomes" id="UP000030905"/>
    </source>
</evidence>
<dbReference type="GO" id="GO:0003677">
    <property type="term" value="F:DNA binding"/>
    <property type="evidence" value="ECO:0007669"/>
    <property type="project" value="UniProtKB-KW"/>
</dbReference>
<evidence type="ECO:0000256" key="2">
    <source>
        <dbReference type="ARBA" id="ARBA00023015"/>
    </source>
</evidence>